<sequence>MSCCMIMVFKVTTFFVLYPMYFEVSD</sequence>
<dbReference type="EMBL" id="GBXM01021139">
    <property type="protein sequence ID" value="JAH87438.1"/>
    <property type="molecule type" value="Transcribed_RNA"/>
</dbReference>
<reference evidence="1" key="2">
    <citation type="journal article" date="2015" name="Fish Shellfish Immunol.">
        <title>Early steps in the European eel (Anguilla anguilla)-Vibrio vulnificus interaction in the gills: Role of the RtxA13 toxin.</title>
        <authorList>
            <person name="Callol A."/>
            <person name="Pajuelo D."/>
            <person name="Ebbesson L."/>
            <person name="Teles M."/>
            <person name="MacKenzie S."/>
            <person name="Amaro C."/>
        </authorList>
    </citation>
    <scope>NUCLEOTIDE SEQUENCE</scope>
</reference>
<proteinExistence type="predicted"/>
<reference evidence="1" key="1">
    <citation type="submission" date="2014-11" db="EMBL/GenBank/DDBJ databases">
        <authorList>
            <person name="Amaro Gonzalez C."/>
        </authorList>
    </citation>
    <scope>NUCLEOTIDE SEQUENCE</scope>
</reference>
<protein>
    <submittedName>
        <fullName evidence="1">Uncharacterized protein</fullName>
    </submittedName>
</protein>
<dbReference type="AlphaFoldDB" id="A0A0E9WD65"/>
<name>A0A0E9WD65_ANGAN</name>
<accession>A0A0E9WD65</accession>
<organism evidence="1">
    <name type="scientific">Anguilla anguilla</name>
    <name type="common">European freshwater eel</name>
    <name type="synonym">Muraena anguilla</name>
    <dbReference type="NCBI Taxonomy" id="7936"/>
    <lineage>
        <taxon>Eukaryota</taxon>
        <taxon>Metazoa</taxon>
        <taxon>Chordata</taxon>
        <taxon>Craniata</taxon>
        <taxon>Vertebrata</taxon>
        <taxon>Euteleostomi</taxon>
        <taxon>Actinopterygii</taxon>
        <taxon>Neopterygii</taxon>
        <taxon>Teleostei</taxon>
        <taxon>Anguilliformes</taxon>
        <taxon>Anguillidae</taxon>
        <taxon>Anguilla</taxon>
    </lineage>
</organism>
<evidence type="ECO:0000313" key="1">
    <source>
        <dbReference type="EMBL" id="JAH87438.1"/>
    </source>
</evidence>